<comment type="caution">
    <text evidence="2">The sequence shown here is derived from an EMBL/GenBank/DDBJ whole genome shotgun (WGS) entry which is preliminary data.</text>
</comment>
<feature type="compositionally biased region" description="Basic and acidic residues" evidence="1">
    <location>
        <begin position="437"/>
        <end position="454"/>
    </location>
</feature>
<protein>
    <submittedName>
        <fullName evidence="2">Uncharacterized protein</fullName>
    </submittedName>
</protein>
<dbReference type="AlphaFoldDB" id="A0A495XYG4"/>
<dbReference type="CDD" id="cd13973">
    <property type="entry name" value="PK_MviN-like"/>
    <property type="match status" value="1"/>
</dbReference>
<dbReference type="EMBL" id="RBXT01000001">
    <property type="protein sequence ID" value="RKT79651.1"/>
    <property type="molecule type" value="Genomic_DNA"/>
</dbReference>
<feature type="region of interest" description="Disordered" evidence="1">
    <location>
        <begin position="437"/>
        <end position="494"/>
    </location>
</feature>
<feature type="region of interest" description="Disordered" evidence="1">
    <location>
        <begin position="253"/>
        <end position="307"/>
    </location>
</feature>
<dbReference type="Proteomes" id="UP000278440">
    <property type="component" value="Unassembled WGS sequence"/>
</dbReference>
<evidence type="ECO:0000256" key="1">
    <source>
        <dbReference type="SAM" id="MobiDB-lite"/>
    </source>
</evidence>
<dbReference type="Gene3D" id="1.10.510.10">
    <property type="entry name" value="Transferase(Phosphotransferase) domain 1"/>
    <property type="match status" value="1"/>
</dbReference>
<feature type="compositionally biased region" description="Low complexity" evidence="1">
    <location>
        <begin position="282"/>
        <end position="291"/>
    </location>
</feature>
<feature type="region of interest" description="Disordered" evidence="1">
    <location>
        <begin position="528"/>
        <end position="599"/>
    </location>
</feature>
<keyword evidence="3" id="KW-1185">Reference proteome</keyword>
<proteinExistence type="predicted"/>
<name>A0A495XYG4_9MICO</name>
<gene>
    <name evidence="2" type="ORF">DFJ68_3125</name>
</gene>
<accession>A0A495XYG4</accession>
<reference evidence="2 3" key="1">
    <citation type="submission" date="2018-10" db="EMBL/GenBank/DDBJ databases">
        <title>Sequencing the genomes of 1000 actinobacteria strains.</title>
        <authorList>
            <person name="Klenk H.-P."/>
        </authorList>
    </citation>
    <scope>NUCLEOTIDE SEQUENCE [LARGE SCALE GENOMIC DNA]</scope>
    <source>
        <strain evidence="2 3">DSM 44267</strain>
    </source>
</reference>
<organism evidence="2 3">
    <name type="scientific">Terracoccus luteus</name>
    <dbReference type="NCBI Taxonomy" id="53356"/>
    <lineage>
        <taxon>Bacteria</taxon>
        <taxon>Bacillati</taxon>
        <taxon>Actinomycetota</taxon>
        <taxon>Actinomycetes</taxon>
        <taxon>Micrococcales</taxon>
        <taxon>Intrasporangiaceae</taxon>
        <taxon>Terracoccus</taxon>
    </lineage>
</organism>
<dbReference type="Gene3D" id="3.30.200.20">
    <property type="entry name" value="Phosphorylase Kinase, domain 1"/>
    <property type="match status" value="1"/>
</dbReference>
<sequence>MPATTAGEVAHVQGVGPGSTLGGRYAVTQRIAVGTHHERWRADDRTLDREVVLVCFTTGTSVAAGALDAARRAAGIEDQRLTRVLDVGADGDVSFIVEEPLTDAATLGELLDSGGLPAEEVRRLVGETSSALDKARHRGLHHLALTPDSVLRMPDGAVKVRGLATDAALVGVDDASDAEASRRDALGLVKLVYAGLTARWPVARGERAALAYDRLEGAPSMVGGPAAPSEIVVGVPNDLDLICRMTLRDDRGPVSPGDLAVQIAPWPSRPPAGDGAGGLQTSASPRSGSRRPAGDRAGRAGAAGVGGAAGAAGVAGAAAAGTSDRSSSGDRGDGTRELEPITAEHGVDVAPGAVAVGEGAGPAPTDDDATRDDGIRAGSDGNESTNGTDVHGVDEVDTRSRTGGIAAAGAAAAGAAGAIGDRVGSFARAAAERAQARAAERRASHAERDGGRTDDPDDDGYDDDISFEQALDEAPQTEIDPPLPVFHNDAPERPSQAGSRIALAVIGALVVVGGVIGVQNVLKIGQSDAAAPTPVPTVTSTRPTAPAPSSSAAPTTTTPAAASEVEIAGGTGFDPQDDGTEADQNVGRVYDGDDSTGWRSRWYGTDDYNGNKDGVGVALDLGSSVTVTEVTLDLPATQDVTVYVNTKESLDGAQEVGSVKDDDGTVKLTAPSGLKPGDVLLVWVTKPGLTAGEAPNHYRAQINEVTVRGT</sequence>
<feature type="region of interest" description="Disordered" evidence="1">
    <location>
        <begin position="342"/>
        <end position="395"/>
    </location>
</feature>
<feature type="compositionally biased region" description="Acidic residues" evidence="1">
    <location>
        <begin position="455"/>
        <end position="466"/>
    </location>
</feature>
<feature type="compositionally biased region" description="Low complexity" evidence="1">
    <location>
        <begin position="348"/>
        <end position="364"/>
    </location>
</feature>
<dbReference type="SUPFAM" id="SSF56112">
    <property type="entry name" value="Protein kinase-like (PK-like)"/>
    <property type="match status" value="1"/>
</dbReference>
<feature type="compositionally biased region" description="Low complexity" evidence="1">
    <location>
        <begin position="529"/>
        <end position="563"/>
    </location>
</feature>
<dbReference type="Gene3D" id="2.60.120.260">
    <property type="entry name" value="Galactose-binding domain-like"/>
    <property type="match status" value="1"/>
</dbReference>
<dbReference type="InterPro" id="IPR011009">
    <property type="entry name" value="Kinase-like_dom_sf"/>
</dbReference>
<evidence type="ECO:0000313" key="3">
    <source>
        <dbReference type="Proteomes" id="UP000278440"/>
    </source>
</evidence>
<evidence type="ECO:0000313" key="2">
    <source>
        <dbReference type="EMBL" id="RKT79651.1"/>
    </source>
</evidence>